<accession>A0AAD5MKE2</accession>
<name>A0AAD5MKE2_PARTN</name>
<evidence type="ECO:0000313" key="1">
    <source>
        <dbReference type="EMBL" id="KAJ1358313.1"/>
    </source>
</evidence>
<organism evidence="1 2">
    <name type="scientific">Parelaphostrongylus tenuis</name>
    <name type="common">Meningeal worm</name>
    <dbReference type="NCBI Taxonomy" id="148309"/>
    <lineage>
        <taxon>Eukaryota</taxon>
        <taxon>Metazoa</taxon>
        <taxon>Ecdysozoa</taxon>
        <taxon>Nematoda</taxon>
        <taxon>Chromadorea</taxon>
        <taxon>Rhabditida</taxon>
        <taxon>Rhabditina</taxon>
        <taxon>Rhabditomorpha</taxon>
        <taxon>Strongyloidea</taxon>
        <taxon>Metastrongylidae</taxon>
        <taxon>Parelaphostrongylus</taxon>
    </lineage>
</organism>
<comment type="caution">
    <text evidence="1">The sequence shown here is derived from an EMBL/GenBank/DDBJ whole genome shotgun (WGS) entry which is preliminary data.</text>
</comment>
<proteinExistence type="predicted"/>
<dbReference type="EMBL" id="JAHQIW010003360">
    <property type="protein sequence ID" value="KAJ1358313.1"/>
    <property type="molecule type" value="Genomic_DNA"/>
</dbReference>
<evidence type="ECO:0000313" key="2">
    <source>
        <dbReference type="Proteomes" id="UP001196413"/>
    </source>
</evidence>
<dbReference type="Proteomes" id="UP001196413">
    <property type="component" value="Unassembled WGS sequence"/>
</dbReference>
<protein>
    <submittedName>
        <fullName evidence="1">Uncharacterized protein</fullName>
    </submittedName>
</protein>
<sequence length="62" mass="7267">MQAFEETFHKRGIKINKKVMFDENSDANSLIQSGLLNELSNNARSFFHFLNRCYINLVDLFP</sequence>
<dbReference type="AlphaFoldDB" id="A0AAD5MKE2"/>
<gene>
    <name evidence="1" type="ORF">KIN20_016715</name>
</gene>
<keyword evidence="2" id="KW-1185">Reference proteome</keyword>
<reference evidence="1" key="1">
    <citation type="submission" date="2021-06" db="EMBL/GenBank/DDBJ databases">
        <title>Parelaphostrongylus tenuis whole genome reference sequence.</title>
        <authorList>
            <person name="Garwood T.J."/>
            <person name="Larsen P.A."/>
            <person name="Fountain-Jones N.M."/>
            <person name="Garbe J.R."/>
            <person name="Macchietto M.G."/>
            <person name="Kania S.A."/>
            <person name="Gerhold R.W."/>
            <person name="Richards J.E."/>
            <person name="Wolf T.M."/>
        </authorList>
    </citation>
    <scope>NUCLEOTIDE SEQUENCE</scope>
    <source>
        <strain evidence="1">MNPRO001-30</strain>
        <tissue evidence="1">Meninges</tissue>
    </source>
</reference>